<dbReference type="InterPro" id="IPR000571">
    <property type="entry name" value="Znf_CCCH"/>
</dbReference>
<dbReference type="InterPro" id="IPR002867">
    <property type="entry name" value="IBR_dom"/>
</dbReference>
<dbReference type="CDD" id="cd20335">
    <property type="entry name" value="BRcat_RBR"/>
    <property type="match status" value="1"/>
</dbReference>
<reference evidence="12" key="2">
    <citation type="submission" date="2023-05" db="EMBL/GenBank/DDBJ databases">
        <authorList>
            <consortium name="Lawrence Berkeley National Laboratory"/>
            <person name="Steindorff A."/>
            <person name="Hensen N."/>
            <person name="Bonometti L."/>
            <person name="Westerberg I."/>
            <person name="Brannstrom I.O."/>
            <person name="Guillou S."/>
            <person name="Cros-Aarteil S."/>
            <person name="Calhoun S."/>
            <person name="Haridas S."/>
            <person name="Kuo A."/>
            <person name="Mondo S."/>
            <person name="Pangilinan J."/>
            <person name="Riley R."/>
            <person name="Labutti K."/>
            <person name="Andreopoulos B."/>
            <person name="Lipzen A."/>
            <person name="Chen C."/>
            <person name="Yanf M."/>
            <person name="Daum C."/>
            <person name="Ng V."/>
            <person name="Clum A."/>
            <person name="Ohm R."/>
            <person name="Martin F."/>
            <person name="Silar P."/>
            <person name="Natvig D."/>
            <person name="Lalanne C."/>
            <person name="Gautier V."/>
            <person name="Ament-Velasquez S.L."/>
            <person name="Kruys A."/>
            <person name="Hutchinson M.I."/>
            <person name="Powell A.J."/>
            <person name="Barry K."/>
            <person name="Miller A.N."/>
            <person name="Grigoriev I.V."/>
            <person name="Debuchy R."/>
            <person name="Gladieux P."/>
            <person name="Thoren M.H."/>
            <person name="Johannesson H."/>
        </authorList>
    </citation>
    <scope>NUCLEOTIDE SEQUENCE</scope>
    <source>
        <strain evidence="12">CBS 141.50</strain>
    </source>
</reference>
<dbReference type="AlphaFoldDB" id="A0AAN6ZIY4"/>
<dbReference type="Gene3D" id="1.20.120.1750">
    <property type="match status" value="1"/>
</dbReference>
<dbReference type="PROSITE" id="PS00028">
    <property type="entry name" value="ZINC_FINGER_C2H2_1"/>
    <property type="match status" value="1"/>
</dbReference>
<dbReference type="GO" id="GO:0004842">
    <property type="term" value="F:ubiquitin-protein transferase activity"/>
    <property type="evidence" value="ECO:0007669"/>
    <property type="project" value="TreeGrafter"/>
</dbReference>
<feature type="domain" description="C3H1-type" evidence="10">
    <location>
        <begin position="18"/>
        <end position="45"/>
    </location>
</feature>
<evidence type="ECO:0000256" key="8">
    <source>
        <dbReference type="PROSITE-ProRule" id="PRU00723"/>
    </source>
</evidence>
<dbReference type="GO" id="GO:0043161">
    <property type="term" value="P:proteasome-mediated ubiquitin-dependent protein catabolic process"/>
    <property type="evidence" value="ECO:0007669"/>
    <property type="project" value="TreeGrafter"/>
</dbReference>
<feature type="region of interest" description="Disordered" evidence="9">
    <location>
        <begin position="84"/>
        <end position="108"/>
    </location>
</feature>
<accession>A0AAN6ZIY4</accession>
<organism evidence="12 13">
    <name type="scientific">Dichotomopilus funicola</name>
    <dbReference type="NCBI Taxonomy" id="1934379"/>
    <lineage>
        <taxon>Eukaryota</taxon>
        <taxon>Fungi</taxon>
        <taxon>Dikarya</taxon>
        <taxon>Ascomycota</taxon>
        <taxon>Pezizomycotina</taxon>
        <taxon>Sordariomycetes</taxon>
        <taxon>Sordariomycetidae</taxon>
        <taxon>Sordariales</taxon>
        <taxon>Chaetomiaceae</taxon>
        <taxon>Dichotomopilus</taxon>
    </lineage>
</organism>
<dbReference type="EMBL" id="MU853620">
    <property type="protein sequence ID" value="KAK4140960.1"/>
    <property type="molecule type" value="Genomic_DNA"/>
</dbReference>
<evidence type="ECO:0000256" key="3">
    <source>
        <dbReference type="ARBA" id="ARBA00022723"/>
    </source>
</evidence>
<evidence type="ECO:0000259" key="11">
    <source>
        <dbReference type="PROSITE" id="PS51873"/>
    </source>
</evidence>
<dbReference type="RefSeq" id="XP_062634331.1">
    <property type="nucleotide sequence ID" value="XM_062784608.1"/>
</dbReference>
<comment type="caution">
    <text evidence="12">The sequence shown here is derived from an EMBL/GenBank/DDBJ whole genome shotgun (WGS) entry which is preliminary data.</text>
</comment>
<keyword evidence="7 8" id="KW-0862">Zinc</keyword>
<keyword evidence="2" id="KW-0808">Transferase</keyword>
<evidence type="ECO:0000256" key="4">
    <source>
        <dbReference type="ARBA" id="ARBA00022737"/>
    </source>
</evidence>
<dbReference type="GO" id="GO:0043130">
    <property type="term" value="F:ubiquitin binding"/>
    <property type="evidence" value="ECO:0007669"/>
    <property type="project" value="TreeGrafter"/>
</dbReference>
<dbReference type="PROSITE" id="PS51873">
    <property type="entry name" value="TRIAD"/>
    <property type="match status" value="1"/>
</dbReference>
<dbReference type="Gene3D" id="3.30.40.10">
    <property type="entry name" value="Zinc/RING finger domain, C3HC4 (zinc finger)"/>
    <property type="match status" value="1"/>
</dbReference>
<dbReference type="GO" id="GO:0097039">
    <property type="term" value="P:protein linear polyubiquitination"/>
    <property type="evidence" value="ECO:0007669"/>
    <property type="project" value="TreeGrafter"/>
</dbReference>
<dbReference type="CDD" id="cd16449">
    <property type="entry name" value="RING-HC"/>
    <property type="match status" value="1"/>
</dbReference>
<dbReference type="SMART" id="SM00356">
    <property type="entry name" value="ZnF_C3H1"/>
    <property type="match status" value="3"/>
</dbReference>
<evidence type="ECO:0000256" key="2">
    <source>
        <dbReference type="ARBA" id="ARBA00022679"/>
    </source>
</evidence>
<feature type="zinc finger region" description="C3H1-type" evidence="8">
    <location>
        <begin position="18"/>
        <end position="45"/>
    </location>
</feature>
<evidence type="ECO:0000313" key="12">
    <source>
        <dbReference type="EMBL" id="KAK4140960.1"/>
    </source>
</evidence>
<dbReference type="Pfam" id="PF22191">
    <property type="entry name" value="IBR_1"/>
    <property type="match status" value="1"/>
</dbReference>
<dbReference type="GO" id="GO:0008270">
    <property type="term" value="F:zinc ion binding"/>
    <property type="evidence" value="ECO:0007669"/>
    <property type="project" value="UniProtKB-KW"/>
</dbReference>
<feature type="domain" description="C3H1-type" evidence="10">
    <location>
        <begin position="59"/>
        <end position="86"/>
    </location>
</feature>
<evidence type="ECO:0000256" key="6">
    <source>
        <dbReference type="ARBA" id="ARBA00022786"/>
    </source>
</evidence>
<dbReference type="Proteomes" id="UP001302676">
    <property type="component" value="Unassembled WGS sequence"/>
</dbReference>
<dbReference type="PROSITE" id="PS50103">
    <property type="entry name" value="ZF_C3H1"/>
    <property type="match status" value="3"/>
</dbReference>
<dbReference type="InterPro" id="IPR036855">
    <property type="entry name" value="Znf_CCCH_sf"/>
</dbReference>
<dbReference type="Gene3D" id="4.10.1000.10">
    <property type="entry name" value="Zinc finger, CCCH-type"/>
    <property type="match status" value="2"/>
</dbReference>
<feature type="zinc finger region" description="C3H1-type" evidence="8">
    <location>
        <begin position="59"/>
        <end position="86"/>
    </location>
</feature>
<feature type="domain" description="RING-type" evidence="11">
    <location>
        <begin position="663"/>
        <end position="880"/>
    </location>
</feature>
<name>A0AAN6ZIY4_9PEZI</name>
<comment type="pathway">
    <text evidence="1">Protein modification; protein ubiquitination.</text>
</comment>
<dbReference type="SUPFAM" id="SSF90229">
    <property type="entry name" value="CCCH zinc finger"/>
    <property type="match status" value="3"/>
</dbReference>
<evidence type="ECO:0000259" key="10">
    <source>
        <dbReference type="PROSITE" id="PS50103"/>
    </source>
</evidence>
<evidence type="ECO:0000256" key="1">
    <source>
        <dbReference type="ARBA" id="ARBA00004906"/>
    </source>
</evidence>
<protein>
    <recommendedName>
        <fullName evidence="14">RING-type E3 ubiquitin transferase</fullName>
    </recommendedName>
</protein>
<dbReference type="Pfam" id="PF01485">
    <property type="entry name" value="IBR"/>
    <property type="match status" value="1"/>
</dbReference>
<evidence type="ECO:0000256" key="7">
    <source>
        <dbReference type="ARBA" id="ARBA00022833"/>
    </source>
</evidence>
<keyword evidence="5 8" id="KW-0863">Zinc-finger</keyword>
<dbReference type="InterPro" id="IPR044066">
    <property type="entry name" value="TRIAD_supradom"/>
</dbReference>
<keyword evidence="4" id="KW-0677">Repeat</keyword>
<dbReference type="Pfam" id="PF00642">
    <property type="entry name" value="zf-CCCH"/>
    <property type="match status" value="1"/>
</dbReference>
<dbReference type="InterPro" id="IPR013083">
    <property type="entry name" value="Znf_RING/FYVE/PHD"/>
</dbReference>
<sequence>MDRQLPWRTSKPLPRVPEKPRVQCRFYTQGTCLKGAACPFSHDAVDNAVPLPLESKPQPGPAQQCRYFAAGSCVRGSTCHFSHEPAPSSAAPQVDSSSAPPSPTDSRKEVPCQFFARGACRNGGSCPFAHIRTESTNVDHQPPNATGDESHDAHDDEPDNDDWSRVFGGAIALFGVGATVAKISLPTDFSAVLLENLAADSSPTSVKALLSRLDVDISSEDIRMITIPNSDVCSASITVEDPAFAKTLCSKFLAAYRKPPGVKVTQAQVPMPRDSSLQRVECRRVLVSWHRSVRNVWLNYSEDRIAQRVYDKFNNGTYTINGATVKANPPESSKNQWNALVWTVMLTGVDGAVNRHTISKALPKSDTPKHIELAAPTYHMTTEQAIAAVESMLRQIGPVEWHRASSNSKGKRIKLQARFFDEAHAREAASVLDNKPLPFSESARLTVRLATTTKVKVSARIYVAISEALASQGSKWELEHVKFVAYPPSNGYRMLKLEGEDSKAVGEAKKTLEQLIGGQVVKGEGSDLWHASLRKNGPESQRLKEIEGRYGVVLVRDLRKSQLRVFGPEIKCQEATRSLENLIADISSSSSLAHVIELGPDDFHWACRGGFQALRAQLGDAKATFDITSTPKRILIHGSKADSTVARAFISDRKENGANTISSDTACPACFCDADDPLRTSCGHTYCSECFSNLCTAEGSTTNIFRITCVAESCNKALELPELRDLLSSASFETLLQSSFASYIRQNPTEFQHCPTTDCKQVYRASSTESLATHTVSPTFTCPDCLVSICTSCRVSHTPLSCAEHRSNHAEGAEFSSEQKAKLGIKECPRCRAGIEKNGGCNHISCSCRAHLCWKCLEVFKTSEECYAHLNRMHGGIYDEQDLLY</sequence>
<keyword evidence="13" id="KW-1185">Reference proteome</keyword>
<dbReference type="InterPro" id="IPR013087">
    <property type="entry name" value="Znf_C2H2_type"/>
</dbReference>
<feature type="region of interest" description="Disordered" evidence="9">
    <location>
        <begin position="135"/>
        <end position="162"/>
    </location>
</feature>
<feature type="zinc finger region" description="C3H1-type" evidence="8">
    <location>
        <begin position="106"/>
        <end position="133"/>
    </location>
</feature>
<dbReference type="GeneID" id="87821221"/>
<evidence type="ECO:0000256" key="5">
    <source>
        <dbReference type="ARBA" id="ARBA00022771"/>
    </source>
</evidence>
<proteinExistence type="predicted"/>
<reference evidence="12" key="1">
    <citation type="journal article" date="2023" name="Mol. Phylogenet. Evol.">
        <title>Genome-scale phylogeny and comparative genomics of the fungal order Sordariales.</title>
        <authorList>
            <person name="Hensen N."/>
            <person name="Bonometti L."/>
            <person name="Westerberg I."/>
            <person name="Brannstrom I.O."/>
            <person name="Guillou S."/>
            <person name="Cros-Aarteil S."/>
            <person name="Calhoun S."/>
            <person name="Haridas S."/>
            <person name="Kuo A."/>
            <person name="Mondo S."/>
            <person name="Pangilinan J."/>
            <person name="Riley R."/>
            <person name="LaButti K."/>
            <person name="Andreopoulos B."/>
            <person name="Lipzen A."/>
            <person name="Chen C."/>
            <person name="Yan M."/>
            <person name="Daum C."/>
            <person name="Ng V."/>
            <person name="Clum A."/>
            <person name="Steindorff A."/>
            <person name="Ohm R.A."/>
            <person name="Martin F."/>
            <person name="Silar P."/>
            <person name="Natvig D.O."/>
            <person name="Lalanne C."/>
            <person name="Gautier V."/>
            <person name="Ament-Velasquez S.L."/>
            <person name="Kruys A."/>
            <person name="Hutchinson M.I."/>
            <person name="Powell A.J."/>
            <person name="Barry K."/>
            <person name="Miller A.N."/>
            <person name="Grigoriev I.V."/>
            <person name="Debuchy R."/>
            <person name="Gladieux P."/>
            <person name="Hiltunen Thoren M."/>
            <person name="Johannesson H."/>
        </authorList>
    </citation>
    <scope>NUCLEOTIDE SEQUENCE</scope>
    <source>
        <strain evidence="12">CBS 141.50</strain>
    </source>
</reference>
<dbReference type="GO" id="GO:0000151">
    <property type="term" value="C:ubiquitin ligase complex"/>
    <property type="evidence" value="ECO:0007669"/>
    <property type="project" value="TreeGrafter"/>
</dbReference>
<dbReference type="PANTHER" id="PTHR22770:SF13">
    <property type="entry name" value="RING-TYPE DOMAIN-CONTAINING PROTEIN"/>
    <property type="match status" value="1"/>
</dbReference>
<evidence type="ECO:0000313" key="13">
    <source>
        <dbReference type="Proteomes" id="UP001302676"/>
    </source>
</evidence>
<dbReference type="SUPFAM" id="SSF57850">
    <property type="entry name" value="RING/U-box"/>
    <property type="match status" value="2"/>
</dbReference>
<keyword evidence="6" id="KW-0833">Ubl conjugation pathway</keyword>
<dbReference type="Pfam" id="PF14608">
    <property type="entry name" value="zf-CCCH_2"/>
    <property type="match status" value="2"/>
</dbReference>
<gene>
    <name evidence="12" type="ORF">C8A04DRAFT_39491</name>
</gene>
<dbReference type="CDD" id="cd22585">
    <property type="entry name" value="Rcat_RBR_DEAH12-like"/>
    <property type="match status" value="1"/>
</dbReference>
<evidence type="ECO:0008006" key="14">
    <source>
        <dbReference type="Google" id="ProtNLM"/>
    </source>
</evidence>
<evidence type="ECO:0000256" key="9">
    <source>
        <dbReference type="SAM" id="MobiDB-lite"/>
    </source>
</evidence>
<keyword evidence="3 8" id="KW-0479">Metal-binding</keyword>
<dbReference type="PANTHER" id="PTHR22770">
    <property type="entry name" value="UBIQUITIN CONJUGATING ENZYME 7 INTERACTING PROTEIN-RELATED"/>
    <property type="match status" value="1"/>
</dbReference>
<feature type="domain" description="C3H1-type" evidence="10">
    <location>
        <begin position="106"/>
        <end position="133"/>
    </location>
</feature>
<dbReference type="InterPro" id="IPR051628">
    <property type="entry name" value="LUBAC_E3_Ligases"/>
</dbReference>
<dbReference type="SMART" id="SM00647">
    <property type="entry name" value="IBR"/>
    <property type="match status" value="2"/>
</dbReference>